<keyword evidence="4" id="KW-1185">Reference proteome</keyword>
<dbReference type="PANTHER" id="PTHR38743:SF2">
    <property type="entry name" value="DUF2185 DOMAIN-CONTAINING PROTEIN"/>
    <property type="match status" value="1"/>
</dbReference>
<comment type="caution">
    <text evidence="3">The sequence shown here is derived from an EMBL/GenBank/DDBJ whole genome shotgun (WGS) entry which is preliminary data.</text>
</comment>
<reference evidence="4" key="1">
    <citation type="journal article" date="2019" name="Int. J. Syst. Evol. Microbiol.">
        <title>The Global Catalogue of Microorganisms (GCM) 10K type strain sequencing project: providing services to taxonomists for standard genome sequencing and annotation.</title>
        <authorList>
            <consortium name="The Broad Institute Genomics Platform"/>
            <consortium name="The Broad Institute Genome Sequencing Center for Infectious Disease"/>
            <person name="Wu L."/>
            <person name="Ma J."/>
        </authorList>
    </citation>
    <scope>NUCLEOTIDE SEQUENCE [LARGE SCALE GENOMIC DNA]</scope>
    <source>
        <strain evidence="4">JCM 18014</strain>
    </source>
</reference>
<evidence type="ECO:0000313" key="4">
    <source>
        <dbReference type="Proteomes" id="UP001500518"/>
    </source>
</evidence>
<evidence type="ECO:0000259" key="2">
    <source>
        <dbReference type="Pfam" id="PF10077"/>
    </source>
</evidence>
<name>A0ABP9JYK3_9SPHN</name>
<gene>
    <name evidence="3" type="ORF">GCM10023208_03840</name>
</gene>
<dbReference type="EMBL" id="BAABHV010000001">
    <property type="protein sequence ID" value="GAA5047456.1"/>
    <property type="molecule type" value="Genomic_DNA"/>
</dbReference>
<sequence length="206" mass="23076">MTASILPRGIAIDDPRPIAAANPYTFFLPHADELAAVKPLDGIQIIFRQTEGEPEYSAEGMWVLIESVDDGMVTGTLDNQPAGMSLIREGDRVRVPLTHAIGTTFHKDNPRPTVPEPREYWDRCFVDDCVLRGRSHADYLYREEPDMTQEGDRYPDSGWRIRGTDEGIAQDERDGAKPHYVALGSVLNADDRWLHLLDSPIGTAFQ</sequence>
<organism evidence="3 4">
    <name type="scientific">Erythrobacter westpacificensis</name>
    <dbReference type="NCBI Taxonomy" id="1055231"/>
    <lineage>
        <taxon>Bacteria</taxon>
        <taxon>Pseudomonadati</taxon>
        <taxon>Pseudomonadota</taxon>
        <taxon>Alphaproteobacteria</taxon>
        <taxon>Sphingomonadales</taxon>
        <taxon>Erythrobacteraceae</taxon>
        <taxon>Erythrobacter/Porphyrobacter group</taxon>
        <taxon>Erythrobacter</taxon>
    </lineage>
</organism>
<dbReference type="Pfam" id="PF09951">
    <property type="entry name" value="Imm33"/>
    <property type="match status" value="1"/>
</dbReference>
<dbReference type="Pfam" id="PF10077">
    <property type="entry name" value="DUF2314"/>
    <property type="match status" value="1"/>
</dbReference>
<evidence type="ECO:0000259" key="1">
    <source>
        <dbReference type="Pfam" id="PF09951"/>
    </source>
</evidence>
<dbReference type="PANTHER" id="PTHR38743">
    <property type="entry name" value="SIMILAR TO GLYOXYLASE I FAMILY PROTEIN"/>
    <property type="match status" value="1"/>
</dbReference>
<accession>A0ABP9JYK3</accession>
<dbReference type="Proteomes" id="UP001500518">
    <property type="component" value="Unassembled WGS sequence"/>
</dbReference>
<feature type="domain" description="Immunity protein Imm33" evidence="1">
    <location>
        <begin position="124"/>
        <end position="206"/>
    </location>
</feature>
<protein>
    <submittedName>
        <fullName evidence="3">DUF2185 domain-containing protein</fullName>
    </submittedName>
</protein>
<dbReference type="InterPro" id="IPR018756">
    <property type="entry name" value="DUF2314"/>
</dbReference>
<proteinExistence type="predicted"/>
<feature type="domain" description="DUF2314" evidence="2">
    <location>
        <begin position="43"/>
        <end position="98"/>
    </location>
</feature>
<dbReference type="InterPro" id="IPR018689">
    <property type="entry name" value="Imm33_dom"/>
</dbReference>
<dbReference type="RefSeq" id="WP_346031444.1">
    <property type="nucleotide sequence ID" value="NZ_BAABHV010000001.1"/>
</dbReference>
<evidence type="ECO:0000313" key="3">
    <source>
        <dbReference type="EMBL" id="GAA5047456.1"/>
    </source>
</evidence>